<accession>A0A3G6RTY2</accession>
<dbReference type="Pfam" id="PF13673">
    <property type="entry name" value="Acetyltransf_10"/>
    <property type="match status" value="1"/>
</dbReference>
<organism evidence="3 4">
    <name type="scientific">Chryseobacterium lactis</name>
    <dbReference type="NCBI Taxonomy" id="1241981"/>
    <lineage>
        <taxon>Bacteria</taxon>
        <taxon>Pseudomonadati</taxon>
        <taxon>Bacteroidota</taxon>
        <taxon>Flavobacteriia</taxon>
        <taxon>Flavobacteriales</taxon>
        <taxon>Weeksellaceae</taxon>
        <taxon>Chryseobacterium group</taxon>
        <taxon>Chryseobacterium</taxon>
    </lineage>
</organism>
<proteinExistence type="predicted"/>
<dbReference type="KEGG" id="clac:EG342_00445"/>
<dbReference type="Proteomes" id="UP000236262">
    <property type="component" value="Unassembled WGS sequence"/>
</dbReference>
<evidence type="ECO:0000313" key="2">
    <source>
        <dbReference type="EMBL" id="AZA85016.1"/>
    </source>
</evidence>
<dbReference type="EMBL" id="CP033924">
    <property type="protein sequence ID" value="AZA85016.1"/>
    <property type="molecule type" value="Genomic_DNA"/>
</dbReference>
<protein>
    <submittedName>
        <fullName evidence="3">GNAT family N-acetyltransferase</fullName>
    </submittedName>
</protein>
<evidence type="ECO:0000259" key="1">
    <source>
        <dbReference type="PROSITE" id="PS51186"/>
    </source>
</evidence>
<dbReference type="GO" id="GO:0016747">
    <property type="term" value="F:acyltransferase activity, transferring groups other than amino-acyl groups"/>
    <property type="evidence" value="ECO:0007669"/>
    <property type="project" value="InterPro"/>
</dbReference>
<dbReference type="AlphaFoldDB" id="A0A3G6RTY2"/>
<reference evidence="2 5" key="2">
    <citation type="submission" date="2018-11" db="EMBL/GenBank/DDBJ databases">
        <title>Proposal to divide the Flavobacteriaceae and reorganize its genera based on Amino Acid Identity values calculated from whole genome sequences.</title>
        <authorList>
            <person name="Nicholson A.C."/>
            <person name="Gulvik C.A."/>
            <person name="Whitney A.M."/>
            <person name="Humrighouse B.W."/>
            <person name="Bell M."/>
            <person name="Holmes B."/>
            <person name="Steigerwalt A.G."/>
            <person name="Villarma A."/>
            <person name="Sheth M."/>
            <person name="Batra D."/>
            <person name="Pryor J."/>
            <person name="Bernardet J.-F."/>
            <person name="Hugo C."/>
            <person name="Kampfer P."/>
            <person name="Newman J."/>
            <person name="McQuiston J.R."/>
        </authorList>
    </citation>
    <scope>NUCLEOTIDE SEQUENCE [LARGE SCALE GENOMIC DNA]</scope>
    <source>
        <strain evidence="2 5">KC_1864</strain>
    </source>
</reference>
<feature type="domain" description="N-acetyltransferase" evidence="1">
    <location>
        <begin position="1"/>
        <end position="154"/>
    </location>
</feature>
<sequence length="154" mass="17753">MIIRRGVESDLPGMKQLFAETITEICKKDYTPEQLQAWKSGVDNHQRWEKVIKEQFVLIALSENKIVGFCTLDQGNYIDLLFVHQNEQHHGIASGLYALMEEEALRKNEVTLSADVSKTAKHFFEKKGFQVVKEQIVTVKGINLINYKMQKNIK</sequence>
<dbReference type="CDD" id="cd04301">
    <property type="entry name" value="NAT_SF"/>
    <property type="match status" value="1"/>
</dbReference>
<dbReference type="InterPro" id="IPR000182">
    <property type="entry name" value="GNAT_dom"/>
</dbReference>
<dbReference type="PROSITE" id="PS51186">
    <property type="entry name" value="GNAT"/>
    <property type="match status" value="1"/>
</dbReference>
<dbReference type="PANTHER" id="PTHR43451:SF1">
    <property type="entry name" value="ACETYLTRANSFERASE"/>
    <property type="match status" value="1"/>
</dbReference>
<dbReference type="Proteomes" id="UP000279972">
    <property type="component" value="Chromosome"/>
</dbReference>
<dbReference type="EMBL" id="PPEH01000013">
    <property type="protein sequence ID" value="PNW11443.1"/>
    <property type="molecule type" value="Genomic_DNA"/>
</dbReference>
<dbReference type="InterPro" id="IPR052564">
    <property type="entry name" value="N-acetyltrans/Recomb-assoc"/>
</dbReference>
<gene>
    <name evidence="3" type="ORF">C1637_22890</name>
    <name evidence="2" type="ORF">EG342_00445</name>
</gene>
<evidence type="ECO:0000313" key="5">
    <source>
        <dbReference type="Proteomes" id="UP000279972"/>
    </source>
</evidence>
<dbReference type="RefSeq" id="WP_103294029.1">
    <property type="nucleotide sequence ID" value="NZ_CP033924.1"/>
</dbReference>
<dbReference type="SUPFAM" id="SSF55729">
    <property type="entry name" value="Acyl-CoA N-acyltransferases (Nat)"/>
    <property type="match status" value="1"/>
</dbReference>
<evidence type="ECO:0000313" key="3">
    <source>
        <dbReference type="EMBL" id="PNW11443.1"/>
    </source>
</evidence>
<dbReference type="PANTHER" id="PTHR43451">
    <property type="entry name" value="ACETYLTRANSFERASE (GNAT) FAMILY PROTEIN"/>
    <property type="match status" value="1"/>
</dbReference>
<dbReference type="Gene3D" id="3.40.630.30">
    <property type="match status" value="1"/>
</dbReference>
<name>A0A3G6RTY2_CHRLC</name>
<reference evidence="3 4" key="1">
    <citation type="submission" date="2018-01" db="EMBL/GenBank/DDBJ databases">
        <title>Draft genome sequences of Chryseobacterium lactis NCTC11390, Chryseobacterium oncorhynchi 701B-08, and Chryseobacterium viscerum 687B-08.</title>
        <authorList>
            <person name="Jeong J.-J."/>
            <person name="Lee Y.J."/>
            <person name="Park B."/>
            <person name="Choi I.-G."/>
            <person name="Kim K.D."/>
        </authorList>
    </citation>
    <scope>NUCLEOTIDE SEQUENCE [LARGE SCALE GENOMIC DNA]</scope>
    <source>
        <strain evidence="3 4">NCTC11390</strain>
    </source>
</reference>
<dbReference type="InterPro" id="IPR016181">
    <property type="entry name" value="Acyl_CoA_acyltransferase"/>
</dbReference>
<keyword evidence="5" id="KW-1185">Reference proteome</keyword>
<dbReference type="OrthoDB" id="424368at2"/>
<evidence type="ECO:0000313" key="4">
    <source>
        <dbReference type="Proteomes" id="UP000236262"/>
    </source>
</evidence>